<sequence>MSSQQLRNLWIAILENDEKYLDEYPLIHLMKNQNEVSAAPRIFDVSIRIISILWSTKNTNVQILLCTLVQIMVQSDRILQLLQGKGCLEAVKKILQQSTDSQSLICSGKLLFLLLSTGPMINTFINIGGIEALDRIVDGQIITGQTQEIIEINRWNINLIMTLCLKIICENSEQACGLVASSSLLAKLVNISRIALDKEESRLQKDSKYNSDNKEQNIEQEVIKEENPDEQIILPVRLEIVRSTLNILCSISLYTNYRSLLITSGLLKLFHTTSSSSSQTLTQSSLLLKKNAIISITSLCEILSILLLRISQSSDSLPALTHPECVAFIVAIADVYIPNISQDDLSERILLVLTFLAEDDNTAEKLSKCKFLPSLIKRILTIILPQDEKQRSKGNKDKFGQQSSIPNLGMKLFSLLATTPDRSLHLIDYEISNLCGNILNVWNKQQIEGKDSSSESDINNVSYQIHADLLQRTVTLLCLLSIGTNPLSAQYDKLRFALTEKNLIYFVSKLLEHNFDLKANYNLQDLKANYNHQDLKANYNLQNLKAHYNLQDLKAHYNKRNKMKFHRLKYKR</sequence>
<name>A0A5J4XB47_9EUKA</name>
<comment type="caution">
    <text evidence="1">The sequence shown here is derived from an EMBL/GenBank/DDBJ whole genome shotgun (WGS) entry which is preliminary data.</text>
</comment>
<proteinExistence type="predicted"/>
<protein>
    <submittedName>
        <fullName evidence="1">Uncharacterized protein</fullName>
    </submittedName>
</protein>
<evidence type="ECO:0000313" key="2">
    <source>
        <dbReference type="Proteomes" id="UP000324800"/>
    </source>
</evidence>
<accession>A0A5J4XB47</accession>
<dbReference type="EMBL" id="SNRW01000003">
    <property type="protein sequence ID" value="KAA6404417.1"/>
    <property type="molecule type" value="Genomic_DNA"/>
</dbReference>
<reference evidence="1 2" key="1">
    <citation type="submission" date="2019-03" db="EMBL/GenBank/DDBJ databases">
        <title>Single cell metagenomics reveals metabolic interactions within the superorganism composed of flagellate Streblomastix strix and complex community of Bacteroidetes bacteria on its surface.</title>
        <authorList>
            <person name="Treitli S.C."/>
            <person name="Kolisko M."/>
            <person name="Husnik F."/>
            <person name="Keeling P."/>
            <person name="Hampl V."/>
        </authorList>
    </citation>
    <scope>NUCLEOTIDE SEQUENCE [LARGE SCALE GENOMIC DNA]</scope>
    <source>
        <strain evidence="1">ST1C</strain>
    </source>
</reference>
<dbReference type="Proteomes" id="UP000324800">
    <property type="component" value="Unassembled WGS sequence"/>
</dbReference>
<dbReference type="AlphaFoldDB" id="A0A5J4XB47"/>
<organism evidence="1 2">
    <name type="scientific">Streblomastix strix</name>
    <dbReference type="NCBI Taxonomy" id="222440"/>
    <lineage>
        <taxon>Eukaryota</taxon>
        <taxon>Metamonada</taxon>
        <taxon>Preaxostyla</taxon>
        <taxon>Oxymonadida</taxon>
        <taxon>Streblomastigidae</taxon>
        <taxon>Streblomastix</taxon>
    </lineage>
</organism>
<dbReference type="InterPro" id="IPR011989">
    <property type="entry name" value="ARM-like"/>
</dbReference>
<evidence type="ECO:0000313" key="1">
    <source>
        <dbReference type="EMBL" id="KAA6404417.1"/>
    </source>
</evidence>
<gene>
    <name evidence="1" type="ORF">EZS28_000038</name>
</gene>
<dbReference type="Gene3D" id="1.25.10.10">
    <property type="entry name" value="Leucine-rich Repeat Variant"/>
    <property type="match status" value="1"/>
</dbReference>